<evidence type="ECO:0000313" key="11">
    <source>
        <dbReference type="EMBL" id="GAA4123950.1"/>
    </source>
</evidence>
<protein>
    <recommendedName>
        <fullName evidence="9">Glucanase</fullName>
        <ecNumber evidence="9">3.2.1.-</ecNumber>
    </recommendedName>
</protein>
<name>A0ABP7XQM0_9ACTN</name>
<accession>A0ABP7XQM0</accession>
<dbReference type="Gene3D" id="3.20.20.40">
    <property type="entry name" value="1, 4-beta cellobiohydrolase"/>
    <property type="match status" value="1"/>
</dbReference>
<proteinExistence type="inferred from homology"/>
<comment type="similarity">
    <text evidence="9">Belongs to the glycosyl hydrolase family 6.</text>
</comment>
<gene>
    <name evidence="11" type="ORF">GCM10022215_31150</name>
</gene>
<keyword evidence="2 9" id="KW-0378">Hydrolase</keyword>
<keyword evidence="12" id="KW-1185">Reference proteome</keyword>
<evidence type="ECO:0000256" key="10">
    <source>
        <dbReference type="SAM" id="MobiDB-lite"/>
    </source>
</evidence>
<dbReference type="Proteomes" id="UP001501495">
    <property type="component" value="Unassembled WGS sequence"/>
</dbReference>
<organism evidence="11 12">
    <name type="scientific">Nocardioides fonticola</name>
    <dbReference type="NCBI Taxonomy" id="450363"/>
    <lineage>
        <taxon>Bacteria</taxon>
        <taxon>Bacillati</taxon>
        <taxon>Actinomycetota</taxon>
        <taxon>Actinomycetes</taxon>
        <taxon>Propionibacteriales</taxon>
        <taxon>Nocardioidaceae</taxon>
        <taxon>Nocardioides</taxon>
    </lineage>
</organism>
<dbReference type="RefSeq" id="WP_344734381.1">
    <property type="nucleotide sequence ID" value="NZ_BAAAZH010000024.1"/>
</dbReference>
<feature type="signal peptide" evidence="9">
    <location>
        <begin position="1"/>
        <end position="24"/>
    </location>
</feature>
<keyword evidence="5 9" id="KW-0119">Carbohydrate metabolism</keyword>
<evidence type="ECO:0000256" key="5">
    <source>
        <dbReference type="ARBA" id="ARBA00023277"/>
    </source>
</evidence>
<evidence type="ECO:0000256" key="4">
    <source>
        <dbReference type="ARBA" id="ARBA00023157"/>
    </source>
</evidence>
<feature type="region of interest" description="Disordered" evidence="10">
    <location>
        <begin position="286"/>
        <end position="312"/>
    </location>
</feature>
<sequence>MRRRRIIGTLAALGLVWGVGTAPATPGGTDPRTTRGLFVDPLMPGSQAAADNPRYDRIGKRAQPLWITDYYAIDGVADAVRRYTERAEEIEKTPLLVLYAIPGRDCGLYSSGGEPDAASYRSWIDQVALGLQGTHALVVVEPDAVPFIGNERCSFDVDERLSLLRYAVRQVTDAGGWAYLDAGHSGWRTPADIAPLLKRAGIADARGFSTNVGNFRPTGQEQRYARGVLAELEQRGVRGLHYVVDTGRNGGGTPVDGDVCNPTWARIGAPPKLLFRDAYDGRLWVKNPGESDGQSDDGTCHGGPPSGQWWPQGARRLLK</sequence>
<evidence type="ECO:0000256" key="1">
    <source>
        <dbReference type="ARBA" id="ARBA00022729"/>
    </source>
</evidence>
<dbReference type="EMBL" id="BAAAZH010000024">
    <property type="protein sequence ID" value="GAA4123950.1"/>
    <property type="molecule type" value="Genomic_DNA"/>
</dbReference>
<dbReference type="PRINTS" id="PR00733">
    <property type="entry name" value="GLHYDRLASE6"/>
</dbReference>
<keyword evidence="4" id="KW-1015">Disulfide bond</keyword>
<dbReference type="PANTHER" id="PTHR34876">
    <property type="match status" value="1"/>
</dbReference>
<evidence type="ECO:0000256" key="2">
    <source>
        <dbReference type="ARBA" id="ARBA00022801"/>
    </source>
</evidence>
<dbReference type="InterPro" id="IPR001524">
    <property type="entry name" value="Glyco_hydro_6_CS"/>
</dbReference>
<keyword evidence="1 9" id="KW-0732">Signal</keyword>
<evidence type="ECO:0000256" key="7">
    <source>
        <dbReference type="ARBA" id="ARBA00023326"/>
    </source>
</evidence>
<dbReference type="EC" id="3.2.1.-" evidence="9"/>
<comment type="caution">
    <text evidence="11">The sequence shown here is derived from an EMBL/GenBank/DDBJ whole genome shotgun (WGS) entry which is preliminary data.</text>
</comment>
<evidence type="ECO:0000256" key="8">
    <source>
        <dbReference type="PROSITE-ProRule" id="PRU10056"/>
    </source>
</evidence>
<dbReference type="SUPFAM" id="SSF51989">
    <property type="entry name" value="Glycosyl hydrolases family 6, cellulases"/>
    <property type="match status" value="1"/>
</dbReference>
<evidence type="ECO:0000256" key="3">
    <source>
        <dbReference type="ARBA" id="ARBA00023001"/>
    </source>
</evidence>
<keyword evidence="6 9" id="KW-0326">Glycosidase</keyword>
<keyword evidence="3 9" id="KW-0136">Cellulose degradation</keyword>
<dbReference type="PROSITE" id="PS00655">
    <property type="entry name" value="GLYCOSYL_HYDROL_F6_1"/>
    <property type="match status" value="1"/>
</dbReference>
<feature type="chain" id="PRO_5044988637" description="Glucanase" evidence="9">
    <location>
        <begin position="25"/>
        <end position="319"/>
    </location>
</feature>
<dbReference type="PANTHER" id="PTHR34876:SF4">
    <property type="entry name" value="1,4-BETA-D-GLUCAN CELLOBIOHYDROLASE C-RELATED"/>
    <property type="match status" value="1"/>
</dbReference>
<evidence type="ECO:0000256" key="9">
    <source>
        <dbReference type="RuleBase" id="RU361186"/>
    </source>
</evidence>
<reference evidence="12" key="1">
    <citation type="journal article" date="2019" name="Int. J. Syst. Evol. Microbiol.">
        <title>The Global Catalogue of Microorganisms (GCM) 10K type strain sequencing project: providing services to taxonomists for standard genome sequencing and annotation.</title>
        <authorList>
            <consortium name="The Broad Institute Genomics Platform"/>
            <consortium name="The Broad Institute Genome Sequencing Center for Infectious Disease"/>
            <person name="Wu L."/>
            <person name="Ma J."/>
        </authorList>
    </citation>
    <scope>NUCLEOTIDE SEQUENCE [LARGE SCALE GENOMIC DNA]</scope>
    <source>
        <strain evidence="12">JCM 16703</strain>
    </source>
</reference>
<dbReference type="PIRSF" id="PIRSF001100">
    <property type="entry name" value="Beta_cellobiohydrolase"/>
    <property type="match status" value="1"/>
</dbReference>
<dbReference type="Pfam" id="PF01341">
    <property type="entry name" value="Glyco_hydro_6"/>
    <property type="match status" value="1"/>
</dbReference>
<dbReference type="InterPro" id="IPR036434">
    <property type="entry name" value="Beta_cellobiohydrolase_sf"/>
</dbReference>
<feature type="active site" evidence="8">
    <location>
        <position position="105"/>
    </location>
</feature>
<dbReference type="InterPro" id="IPR016288">
    <property type="entry name" value="Beta_cellobiohydrolase"/>
</dbReference>
<keyword evidence="7 9" id="KW-0624">Polysaccharide degradation</keyword>
<evidence type="ECO:0000313" key="12">
    <source>
        <dbReference type="Proteomes" id="UP001501495"/>
    </source>
</evidence>
<evidence type="ECO:0000256" key="6">
    <source>
        <dbReference type="ARBA" id="ARBA00023295"/>
    </source>
</evidence>